<dbReference type="GeneID" id="66162152"/>
<name>A0A8D5ZIA0_9CREN</name>
<proteinExistence type="predicted"/>
<dbReference type="RefSeq" id="WP_221289168.1">
    <property type="nucleotide sequence ID" value="NZ_AP024597.1"/>
</dbReference>
<gene>
    <name evidence="1" type="ORF">KN1_04040</name>
</gene>
<dbReference type="Proteomes" id="UP000825123">
    <property type="component" value="Chromosome"/>
</dbReference>
<evidence type="ECO:0000313" key="1">
    <source>
        <dbReference type="EMBL" id="BCU69107.1"/>
    </source>
</evidence>
<reference evidence="1 2" key="1">
    <citation type="submission" date="2021-04" db="EMBL/GenBank/DDBJ databases">
        <title>Complete genome sequence of Stygiolobus sp. KN-1.</title>
        <authorList>
            <person name="Nakamura K."/>
            <person name="Sakai H."/>
            <person name="Kurosawa N."/>
        </authorList>
    </citation>
    <scope>NUCLEOTIDE SEQUENCE [LARGE SCALE GENOMIC DNA]</scope>
    <source>
        <strain evidence="1 2">KN-1</strain>
    </source>
</reference>
<protein>
    <submittedName>
        <fullName evidence="1">Uncharacterized protein</fullName>
    </submittedName>
</protein>
<organism evidence="1 2">
    <name type="scientific">Stygiolobus caldivivus</name>
    <dbReference type="NCBI Taxonomy" id="2824673"/>
    <lineage>
        <taxon>Archaea</taxon>
        <taxon>Thermoproteota</taxon>
        <taxon>Thermoprotei</taxon>
        <taxon>Sulfolobales</taxon>
        <taxon>Sulfolobaceae</taxon>
        <taxon>Stygiolobus</taxon>
    </lineage>
</organism>
<dbReference type="AlphaFoldDB" id="A0A8D5ZIA0"/>
<sequence length="149" mass="17397">MEFKGILIEEQELLRKGKLNDEYKKKLEREGFKIVKKKGNENVITTFEDDKITLVCDKEEIIFRLLLLSSTITRIIITDKMTTVVIFSGRRSITQSFKITRQTSLEGLRKSYIASKSSQDFLQKYLTFLSENNDDAVIGWLKEFMKNKS</sequence>
<evidence type="ECO:0000313" key="2">
    <source>
        <dbReference type="Proteomes" id="UP000825123"/>
    </source>
</evidence>
<keyword evidence="2" id="KW-1185">Reference proteome</keyword>
<dbReference type="EMBL" id="AP024597">
    <property type="protein sequence ID" value="BCU69107.1"/>
    <property type="molecule type" value="Genomic_DNA"/>
</dbReference>
<dbReference type="KEGG" id="csty:KN1_04040"/>
<accession>A0A8D5ZIA0</accession>